<dbReference type="Proteomes" id="UP000054560">
    <property type="component" value="Unassembled WGS sequence"/>
</dbReference>
<sequence length="383" mass="41437">MTLSRSLAQGITIGVPCKKGTGGNDNRGPSIAAEAIDEGPPNGPPNGPPKGLSPFPPFSVPTTPTPHHKPQYTSTYTHTNMESHTVHDRHVQPRPATPPGPEQPSSLGNAHAPPVRRTASYAESSSGTSSEMGLLVSKTADAGHSPYTGGWDCRYGRRDGHVGDGDWTRNALFHRDYRGDPVGRALFDREGYGDAQYKKDPGKDENSLRAASIYMQINSLSGNFSQTSSAESSQCNSRSNSKTFIRTSLHARAHSNVDMSEHTDTNLSMQDNPRPLSPIDTLVYARVVSVGGTPNPERIDTDVRSLKPHTRTHPRVGRCGSMPSAMDRRREGTNGSSSGTNLPVQWKGVDASGKGKGTKLQVDEFYTEIKNVHRDETKDYPPS</sequence>
<protein>
    <submittedName>
        <fullName evidence="2">Uncharacterized protein</fullName>
    </submittedName>
</protein>
<dbReference type="EMBL" id="KQ243780">
    <property type="protein sequence ID" value="KNC75203.1"/>
    <property type="molecule type" value="Genomic_DNA"/>
</dbReference>
<feature type="compositionally biased region" description="Polar residues" evidence="1">
    <location>
        <begin position="71"/>
        <end position="83"/>
    </location>
</feature>
<accession>A0A0L0FGN7</accession>
<dbReference type="AlphaFoldDB" id="A0A0L0FGN7"/>
<dbReference type="GeneID" id="25912771"/>
<organism evidence="2 3">
    <name type="scientific">Sphaeroforma arctica JP610</name>
    <dbReference type="NCBI Taxonomy" id="667725"/>
    <lineage>
        <taxon>Eukaryota</taxon>
        <taxon>Ichthyosporea</taxon>
        <taxon>Ichthyophonida</taxon>
        <taxon>Sphaeroforma</taxon>
    </lineage>
</organism>
<evidence type="ECO:0000256" key="1">
    <source>
        <dbReference type="SAM" id="MobiDB-lite"/>
    </source>
</evidence>
<feature type="region of interest" description="Disordered" evidence="1">
    <location>
        <begin position="308"/>
        <end position="361"/>
    </location>
</feature>
<evidence type="ECO:0000313" key="2">
    <source>
        <dbReference type="EMBL" id="KNC75203.1"/>
    </source>
</evidence>
<gene>
    <name evidence="2" type="ORF">SARC_12267</name>
</gene>
<keyword evidence="3" id="KW-1185">Reference proteome</keyword>
<name>A0A0L0FGN7_9EUKA</name>
<evidence type="ECO:0000313" key="3">
    <source>
        <dbReference type="Proteomes" id="UP000054560"/>
    </source>
</evidence>
<proteinExistence type="predicted"/>
<dbReference type="RefSeq" id="XP_014149105.1">
    <property type="nucleotide sequence ID" value="XM_014293630.1"/>
</dbReference>
<feature type="compositionally biased region" description="Low complexity" evidence="1">
    <location>
        <begin position="118"/>
        <end position="130"/>
    </location>
</feature>
<feature type="compositionally biased region" description="Polar residues" evidence="1">
    <location>
        <begin position="333"/>
        <end position="343"/>
    </location>
</feature>
<reference evidence="2 3" key="1">
    <citation type="submission" date="2011-02" db="EMBL/GenBank/DDBJ databases">
        <title>The Genome Sequence of Sphaeroforma arctica JP610.</title>
        <authorList>
            <consortium name="The Broad Institute Genome Sequencing Platform"/>
            <person name="Russ C."/>
            <person name="Cuomo C."/>
            <person name="Young S.K."/>
            <person name="Zeng Q."/>
            <person name="Gargeya S."/>
            <person name="Alvarado L."/>
            <person name="Berlin A."/>
            <person name="Chapman S.B."/>
            <person name="Chen Z."/>
            <person name="Freedman E."/>
            <person name="Gellesch M."/>
            <person name="Goldberg J."/>
            <person name="Griggs A."/>
            <person name="Gujja S."/>
            <person name="Heilman E."/>
            <person name="Heiman D."/>
            <person name="Howarth C."/>
            <person name="Mehta T."/>
            <person name="Neiman D."/>
            <person name="Pearson M."/>
            <person name="Roberts A."/>
            <person name="Saif S."/>
            <person name="Shea T."/>
            <person name="Shenoy N."/>
            <person name="Sisk P."/>
            <person name="Stolte C."/>
            <person name="Sykes S."/>
            <person name="White J."/>
            <person name="Yandava C."/>
            <person name="Burger G."/>
            <person name="Gray M.W."/>
            <person name="Holland P.W.H."/>
            <person name="King N."/>
            <person name="Lang F.B.F."/>
            <person name="Roger A.J."/>
            <person name="Ruiz-Trillo I."/>
            <person name="Haas B."/>
            <person name="Nusbaum C."/>
            <person name="Birren B."/>
        </authorList>
    </citation>
    <scope>NUCLEOTIDE SEQUENCE [LARGE SCALE GENOMIC DNA]</scope>
    <source>
        <strain evidence="2 3">JP610</strain>
    </source>
</reference>
<feature type="region of interest" description="Disordered" evidence="1">
    <location>
        <begin position="1"/>
        <end position="130"/>
    </location>
</feature>